<dbReference type="InterPro" id="IPR008271">
    <property type="entry name" value="Ser/Thr_kinase_AS"/>
</dbReference>
<keyword evidence="3" id="KW-0547">Nucleotide-binding</keyword>
<dbReference type="Gene3D" id="3.30.200.20">
    <property type="entry name" value="Phosphorylase Kinase, domain 1"/>
    <property type="match status" value="1"/>
</dbReference>
<dbReference type="SMART" id="SM00220">
    <property type="entry name" value="S_TKc"/>
    <property type="match status" value="1"/>
</dbReference>
<feature type="domain" description="Protein kinase" evidence="7">
    <location>
        <begin position="101"/>
        <end position="355"/>
    </location>
</feature>
<evidence type="ECO:0000256" key="5">
    <source>
        <dbReference type="ARBA" id="ARBA00022840"/>
    </source>
</evidence>
<dbReference type="EMBL" id="GEGO01002254">
    <property type="protein sequence ID" value="JAR93150.1"/>
    <property type="molecule type" value="Transcribed_RNA"/>
</dbReference>
<dbReference type="InterPro" id="IPR011009">
    <property type="entry name" value="Kinase-like_dom_sf"/>
</dbReference>
<keyword evidence="4 8" id="KW-0418">Kinase</keyword>
<reference evidence="8" key="1">
    <citation type="submission" date="2016-02" db="EMBL/GenBank/DDBJ databases">
        <title>RNAseq analyses of the midgut from blood- or serum-fed Ixodes ricinus ticks.</title>
        <authorList>
            <person name="Perner J."/>
            <person name="Provaznik J."/>
            <person name="Schrenkova J."/>
            <person name="Urbanova V."/>
            <person name="Ribeiro J.M."/>
            <person name="Kopacek P."/>
        </authorList>
    </citation>
    <scope>NUCLEOTIDE SEQUENCE</scope>
    <source>
        <tissue evidence="8">Gut</tissue>
    </source>
</reference>
<feature type="region of interest" description="Disordered" evidence="6">
    <location>
        <begin position="374"/>
        <end position="397"/>
    </location>
</feature>
<dbReference type="SUPFAM" id="SSF56112">
    <property type="entry name" value="Protein kinase-like (PK-like)"/>
    <property type="match status" value="1"/>
</dbReference>
<dbReference type="GO" id="GO:0004674">
    <property type="term" value="F:protein serine/threonine kinase activity"/>
    <property type="evidence" value="ECO:0007669"/>
    <property type="project" value="UniProtKB-KW"/>
</dbReference>
<dbReference type="PROSITE" id="PS00108">
    <property type="entry name" value="PROTEIN_KINASE_ST"/>
    <property type="match status" value="1"/>
</dbReference>
<dbReference type="Pfam" id="PF00069">
    <property type="entry name" value="Pkinase"/>
    <property type="match status" value="1"/>
</dbReference>
<dbReference type="AlphaFoldDB" id="A0A131XUS5"/>
<evidence type="ECO:0000256" key="2">
    <source>
        <dbReference type="ARBA" id="ARBA00022679"/>
    </source>
</evidence>
<evidence type="ECO:0000256" key="3">
    <source>
        <dbReference type="ARBA" id="ARBA00022741"/>
    </source>
</evidence>
<keyword evidence="5" id="KW-0067">ATP-binding</keyword>
<dbReference type="PANTHER" id="PTHR24355">
    <property type="entry name" value="G PROTEIN-COUPLED RECEPTOR KINASE/RIBOSOMAL PROTEIN S6 KINASE"/>
    <property type="match status" value="1"/>
</dbReference>
<dbReference type="EMBL" id="GEFM01005831">
    <property type="protein sequence ID" value="JAP69965.1"/>
    <property type="molecule type" value="mRNA"/>
</dbReference>
<evidence type="ECO:0000259" key="7">
    <source>
        <dbReference type="PROSITE" id="PS50011"/>
    </source>
</evidence>
<keyword evidence="2" id="KW-0808">Transferase</keyword>
<dbReference type="PANTHER" id="PTHR24355:SF1">
    <property type="entry name" value="RIBOSOMAL PROTEIN S6 KINASE-RELATED PROTEIN"/>
    <property type="match status" value="1"/>
</dbReference>
<evidence type="ECO:0000313" key="8">
    <source>
        <dbReference type="EMBL" id="JAP69965.1"/>
    </source>
</evidence>
<keyword evidence="1 8" id="KW-0723">Serine/threonine-protein kinase</keyword>
<proteinExistence type="evidence at transcript level"/>
<name>A0A131XUS5_IXORI</name>
<dbReference type="InterPro" id="IPR000719">
    <property type="entry name" value="Prot_kinase_dom"/>
</dbReference>
<evidence type="ECO:0000256" key="1">
    <source>
        <dbReference type="ARBA" id="ARBA00022527"/>
    </source>
</evidence>
<evidence type="ECO:0000256" key="4">
    <source>
        <dbReference type="ARBA" id="ARBA00022777"/>
    </source>
</evidence>
<dbReference type="CDD" id="cd05123">
    <property type="entry name" value="STKc_AGC"/>
    <property type="match status" value="1"/>
</dbReference>
<evidence type="ECO:0000313" key="9">
    <source>
        <dbReference type="EMBL" id="JAR93150.1"/>
    </source>
</evidence>
<accession>A0A131XUS5</accession>
<dbReference type="GO" id="GO:0005524">
    <property type="term" value="F:ATP binding"/>
    <property type="evidence" value="ECO:0007669"/>
    <property type="project" value="UniProtKB-KW"/>
</dbReference>
<reference evidence="9" key="2">
    <citation type="journal article" date="2018" name="PLoS Negl. Trop. Dis.">
        <title>Sialome diversity of ticks revealed by RNAseq of single tick salivary glands.</title>
        <authorList>
            <person name="Perner J."/>
            <person name="Kropackova S."/>
            <person name="Kopacek P."/>
            <person name="Ribeiro J.M."/>
        </authorList>
    </citation>
    <scope>NUCLEOTIDE SEQUENCE</scope>
    <source>
        <strain evidence="9">Siblings of single egg batch collected in Ceske Budejovice</strain>
        <tissue evidence="9">Salivary glands</tissue>
    </source>
</reference>
<protein>
    <submittedName>
        <fullName evidence="8">Putative serine/threonine protein kinase</fullName>
    </submittedName>
</protein>
<evidence type="ECO:0000256" key="6">
    <source>
        <dbReference type="SAM" id="MobiDB-lite"/>
    </source>
</evidence>
<sequence>MGNTDTKRSRAQEHAAVAAAHRRWSSTQSQLSWASQQSVQSVASAQRPWSRACTLGRRRWQPSRDPWADWGSSKTPWPLTLAESLFLPEFPVRSRVQETSFQKVKLLSASGFGSVHLVREKETGKCYAMKVLSKAQIVKEQAIQQCKDEVTIQAVLGRHPFVVPCTHHWQTRKQLFIVTEYVPHGELRLAWKALGGFSEKLVRLLIAELALVLDFLHCAGVIYRDLKMENVLLDEDGHVQLIDFGLARWLSYCGRAHTVCGTMQFMAPEVLGAQPYCHAADWWSLGIMMYTLLVGRYPVEPCGDHVQMKQLVAETSYELPKGFSDPARKVVRKLLCKLPQKRLQSLHQLKWEPFFREVNFDDVLHKRISPKKILESEQNSRKMGPAQKGPAESQEGPVQAFAGFSCIVES</sequence>
<dbReference type="PROSITE" id="PS50011">
    <property type="entry name" value="PROTEIN_KINASE_DOM"/>
    <property type="match status" value="1"/>
</dbReference>
<dbReference type="InterPro" id="IPR045270">
    <property type="entry name" value="STKc_AGC"/>
</dbReference>
<dbReference type="Gene3D" id="1.10.510.10">
    <property type="entry name" value="Transferase(Phosphotransferase) domain 1"/>
    <property type="match status" value="1"/>
</dbReference>
<organism evidence="8">
    <name type="scientific">Ixodes ricinus</name>
    <name type="common">Common tick</name>
    <name type="synonym">Acarus ricinus</name>
    <dbReference type="NCBI Taxonomy" id="34613"/>
    <lineage>
        <taxon>Eukaryota</taxon>
        <taxon>Metazoa</taxon>
        <taxon>Ecdysozoa</taxon>
        <taxon>Arthropoda</taxon>
        <taxon>Chelicerata</taxon>
        <taxon>Arachnida</taxon>
        <taxon>Acari</taxon>
        <taxon>Parasitiformes</taxon>
        <taxon>Ixodida</taxon>
        <taxon>Ixodoidea</taxon>
        <taxon>Ixodidae</taxon>
        <taxon>Ixodinae</taxon>
        <taxon>Ixodes</taxon>
    </lineage>
</organism>